<dbReference type="OrthoDB" id="4088450at2"/>
<reference evidence="3 4" key="1">
    <citation type="submission" date="2019-07" db="EMBL/GenBank/DDBJ databases">
        <title>Whole genome shotgun sequence of Actinotalea fermentans NBRC 105374.</title>
        <authorList>
            <person name="Hosoyama A."/>
            <person name="Uohara A."/>
            <person name="Ohji S."/>
            <person name="Ichikawa N."/>
        </authorList>
    </citation>
    <scope>NUCLEOTIDE SEQUENCE [LARGE SCALE GENOMIC DNA]</scope>
    <source>
        <strain evidence="3 4">NBRC 105374</strain>
    </source>
</reference>
<evidence type="ECO:0000259" key="2">
    <source>
        <dbReference type="Pfam" id="PF13581"/>
    </source>
</evidence>
<sequence>MQSVRVVRAGRAMRPASPAVELAFAGGELRRVRRVVAALGEEARLPRRRIDELTVAVNELAANSVDHGGGRGTLRGWLEADALVVEVSDAGSLAESAAGQEMGMARPHADSERGRGLWIARQLADDLEVLPAGDGADGRRGTVVRVVIAL</sequence>
<protein>
    <recommendedName>
        <fullName evidence="2">Histidine kinase/HSP90-like ATPase domain-containing protein</fullName>
    </recommendedName>
</protein>
<dbReference type="RefSeq" id="WP_052113601.1">
    <property type="nucleotide sequence ID" value="NZ_BJYK01000005.1"/>
</dbReference>
<dbReference type="Gene3D" id="3.30.565.10">
    <property type="entry name" value="Histidine kinase-like ATPase, C-terminal domain"/>
    <property type="match status" value="1"/>
</dbReference>
<dbReference type="Pfam" id="PF13581">
    <property type="entry name" value="HATPase_c_2"/>
    <property type="match status" value="1"/>
</dbReference>
<organism evidence="3 4">
    <name type="scientific">Actinotalea fermentans</name>
    <dbReference type="NCBI Taxonomy" id="43671"/>
    <lineage>
        <taxon>Bacteria</taxon>
        <taxon>Bacillati</taxon>
        <taxon>Actinomycetota</taxon>
        <taxon>Actinomycetes</taxon>
        <taxon>Micrococcales</taxon>
        <taxon>Cellulomonadaceae</taxon>
        <taxon>Actinotalea</taxon>
    </lineage>
</organism>
<dbReference type="PANTHER" id="PTHR35526">
    <property type="entry name" value="ANTI-SIGMA-F FACTOR RSBW-RELATED"/>
    <property type="match status" value="1"/>
</dbReference>
<dbReference type="CDD" id="cd16936">
    <property type="entry name" value="HATPase_RsbW-like"/>
    <property type="match status" value="1"/>
</dbReference>
<keyword evidence="1" id="KW-0723">Serine/threonine-protein kinase</keyword>
<dbReference type="PANTHER" id="PTHR35526:SF3">
    <property type="entry name" value="ANTI-SIGMA-F FACTOR RSBW"/>
    <property type="match status" value="1"/>
</dbReference>
<proteinExistence type="predicted"/>
<evidence type="ECO:0000313" key="3">
    <source>
        <dbReference type="EMBL" id="GEN80148.1"/>
    </source>
</evidence>
<gene>
    <name evidence="3" type="ORF">AFE02nite_18820</name>
</gene>
<evidence type="ECO:0000313" key="4">
    <source>
        <dbReference type="Proteomes" id="UP000321484"/>
    </source>
</evidence>
<accession>A0A511YY86</accession>
<dbReference type="GO" id="GO:0004674">
    <property type="term" value="F:protein serine/threonine kinase activity"/>
    <property type="evidence" value="ECO:0007669"/>
    <property type="project" value="UniProtKB-KW"/>
</dbReference>
<comment type="caution">
    <text evidence="3">The sequence shown here is derived from an EMBL/GenBank/DDBJ whole genome shotgun (WGS) entry which is preliminary data.</text>
</comment>
<evidence type="ECO:0000256" key="1">
    <source>
        <dbReference type="ARBA" id="ARBA00022527"/>
    </source>
</evidence>
<keyword evidence="1" id="KW-0808">Transferase</keyword>
<dbReference type="AlphaFoldDB" id="A0A511YY86"/>
<name>A0A511YY86_9CELL</name>
<dbReference type="SUPFAM" id="SSF55874">
    <property type="entry name" value="ATPase domain of HSP90 chaperone/DNA topoisomerase II/histidine kinase"/>
    <property type="match status" value="1"/>
</dbReference>
<dbReference type="InterPro" id="IPR003594">
    <property type="entry name" value="HATPase_dom"/>
</dbReference>
<dbReference type="InterPro" id="IPR036890">
    <property type="entry name" value="HATPase_C_sf"/>
</dbReference>
<dbReference type="InterPro" id="IPR050267">
    <property type="entry name" value="Anti-sigma-factor_SerPK"/>
</dbReference>
<dbReference type="Proteomes" id="UP000321484">
    <property type="component" value="Unassembled WGS sequence"/>
</dbReference>
<keyword evidence="1" id="KW-0418">Kinase</keyword>
<keyword evidence="4" id="KW-1185">Reference proteome</keyword>
<dbReference type="EMBL" id="BJYK01000005">
    <property type="protein sequence ID" value="GEN80148.1"/>
    <property type="molecule type" value="Genomic_DNA"/>
</dbReference>
<feature type="domain" description="Histidine kinase/HSP90-like ATPase" evidence="2">
    <location>
        <begin position="28"/>
        <end position="146"/>
    </location>
</feature>